<dbReference type="Proteomes" id="UP000693738">
    <property type="component" value="Unassembled WGS sequence"/>
</dbReference>
<name>A0A8J2NDW5_FUSEQ</name>
<gene>
    <name evidence="1" type="ORF">FEQUK3_LOCUS6679</name>
</gene>
<organism evidence="1 2">
    <name type="scientific">Fusarium equiseti</name>
    <name type="common">Fusarium scirpi</name>
    <dbReference type="NCBI Taxonomy" id="61235"/>
    <lineage>
        <taxon>Eukaryota</taxon>
        <taxon>Fungi</taxon>
        <taxon>Dikarya</taxon>
        <taxon>Ascomycota</taxon>
        <taxon>Pezizomycotina</taxon>
        <taxon>Sordariomycetes</taxon>
        <taxon>Hypocreomycetidae</taxon>
        <taxon>Hypocreales</taxon>
        <taxon>Nectriaceae</taxon>
        <taxon>Fusarium</taxon>
        <taxon>Fusarium incarnatum-equiseti species complex</taxon>
    </lineage>
</organism>
<evidence type="ECO:0000313" key="1">
    <source>
        <dbReference type="EMBL" id="CAG7560963.1"/>
    </source>
</evidence>
<accession>A0A8J2NDW5</accession>
<evidence type="ECO:0000313" key="2">
    <source>
        <dbReference type="Proteomes" id="UP000693738"/>
    </source>
</evidence>
<proteinExistence type="predicted"/>
<dbReference type="AlphaFoldDB" id="A0A8J2NDW5"/>
<comment type="caution">
    <text evidence="1">The sequence shown here is derived from an EMBL/GenBank/DDBJ whole genome shotgun (WGS) entry which is preliminary data.</text>
</comment>
<dbReference type="EMBL" id="CAJSTJ010000139">
    <property type="protein sequence ID" value="CAG7560963.1"/>
    <property type="molecule type" value="Genomic_DNA"/>
</dbReference>
<protein>
    <submittedName>
        <fullName evidence="1">Uncharacterized protein</fullName>
    </submittedName>
</protein>
<reference evidence="1" key="1">
    <citation type="submission" date="2021-05" db="EMBL/GenBank/DDBJ databases">
        <authorList>
            <person name="Khan N."/>
        </authorList>
    </citation>
    <scope>NUCLEOTIDE SEQUENCE</scope>
</reference>
<sequence>MRGHNGTSNTFCFVTITDANTTTVVTQRMPESFVGLTLATTNTVWPSLQALTWRTLNGSASVTVNAKGLNVHASATPAMMGNLRRSVAHITVKSLIAKMVVTGDCSALCTLVLNQMQDKTLPFKEVRKVGFARVTAGVWGPTLGEDYRHKERAIPCMIIISPMHVRTLVTEEDVAEEWNKAVISVNAIFVKSTVTRLQGLDHPTSALITGALQLDATNPGRHSSMGCFEISLKACSVRSMLVDMLDVTTRLLKIQINVYGMEEAAGLVSDKQWWTVKMRCHLELVEHMQETQMVIEIMVETDVEMVKDN</sequence>